<reference evidence="1 2" key="1">
    <citation type="submission" date="2019-08" db="EMBL/GenBank/DDBJ databases">
        <title>Genomic characterization of a novel candidate phylum (ARYD3) from a high temperature, high salinity tertiary oil reservoir in north central Oklahoma, USA.</title>
        <authorList>
            <person name="Youssef N.H."/>
            <person name="Yadav A."/>
            <person name="Elshahed M.S."/>
        </authorList>
    </citation>
    <scope>NUCLEOTIDE SEQUENCE [LARGE SCALE GENOMIC DNA]</scope>
    <source>
        <strain evidence="1">ARYD1</strain>
    </source>
</reference>
<organism evidence="1 2">
    <name type="scientific">Flexistipes sinusarabici</name>
    <dbReference type="NCBI Taxonomy" id="2352"/>
    <lineage>
        <taxon>Bacteria</taxon>
        <taxon>Pseudomonadati</taxon>
        <taxon>Deferribacterota</taxon>
        <taxon>Deferribacteres</taxon>
        <taxon>Deferribacterales</taxon>
        <taxon>Flexistipitaceae</taxon>
        <taxon>Flexistipes</taxon>
    </lineage>
</organism>
<accession>A0A5D0MR30</accession>
<protein>
    <submittedName>
        <fullName evidence="1">Uncharacterized protein</fullName>
    </submittedName>
</protein>
<dbReference type="RefSeq" id="WP_273265315.1">
    <property type="nucleotide sequence ID" value="NZ_JAAZVV010000018.1"/>
</dbReference>
<dbReference type="AlphaFoldDB" id="A0A5D0MR30"/>
<dbReference type="Proteomes" id="UP000323337">
    <property type="component" value="Unassembled WGS sequence"/>
</dbReference>
<dbReference type="EMBL" id="VSIV01000053">
    <property type="protein sequence ID" value="TYB34715.1"/>
    <property type="molecule type" value="Genomic_DNA"/>
</dbReference>
<sequence>MKEKGILLEVQNDGDEIVLLDGRKVKVNSGDIPTACVWLPTVELKIINENSEGTLSVIICNISNNEEVKAVWL</sequence>
<evidence type="ECO:0000313" key="1">
    <source>
        <dbReference type="EMBL" id="TYB34715.1"/>
    </source>
</evidence>
<proteinExistence type="predicted"/>
<gene>
    <name evidence="1" type="ORF">FXF49_02005</name>
</gene>
<evidence type="ECO:0000313" key="2">
    <source>
        <dbReference type="Proteomes" id="UP000323337"/>
    </source>
</evidence>
<name>A0A5D0MR30_FLESI</name>
<comment type="caution">
    <text evidence="1">The sequence shown here is derived from an EMBL/GenBank/DDBJ whole genome shotgun (WGS) entry which is preliminary data.</text>
</comment>